<accession>A0ABM0JPB0</accession>
<evidence type="ECO:0000313" key="2">
    <source>
        <dbReference type="Proteomes" id="UP000694888"/>
    </source>
</evidence>
<sequence>MMRQLFVLVIVAGAVLADNYWCPKAGEAFECFESSPTERFCLTNGRETAVICSKCKKKFDFCRNDFVKSKRADTDCGAGWESTPCTHDNSHVPAVFPGKL</sequence>
<evidence type="ECO:0000313" key="4">
    <source>
        <dbReference type="RefSeq" id="XP_005098365.1"/>
    </source>
</evidence>
<dbReference type="RefSeq" id="XP_005098365.1">
    <property type="nucleotide sequence ID" value="XM_005098308.3"/>
</dbReference>
<name>A0ABM0JPB0_APLCA</name>
<evidence type="ECO:0000313" key="3">
    <source>
        <dbReference type="RefSeq" id="XP_005098364.1"/>
    </source>
</evidence>
<keyword evidence="1" id="KW-0732">Signal</keyword>
<dbReference type="Proteomes" id="UP000694888">
    <property type="component" value="Unplaced"/>
</dbReference>
<proteinExistence type="predicted"/>
<gene>
    <name evidence="3 4" type="primary">LOC101849693</name>
</gene>
<protein>
    <submittedName>
        <fullName evidence="3">Schistosomin isoform X1</fullName>
    </submittedName>
    <submittedName>
        <fullName evidence="4">Schistosomin isoform X2</fullName>
    </submittedName>
</protein>
<dbReference type="RefSeq" id="XP_005098364.1">
    <property type="nucleotide sequence ID" value="XM_005098307.3"/>
</dbReference>
<feature type="signal peptide" evidence="1">
    <location>
        <begin position="1"/>
        <end position="17"/>
    </location>
</feature>
<reference evidence="3 4" key="1">
    <citation type="submission" date="2025-05" db="UniProtKB">
        <authorList>
            <consortium name="RefSeq"/>
        </authorList>
    </citation>
    <scope>IDENTIFICATION</scope>
</reference>
<feature type="chain" id="PRO_5045021103" evidence="1">
    <location>
        <begin position="18"/>
        <end position="100"/>
    </location>
</feature>
<dbReference type="GeneID" id="101849693"/>
<organism evidence="2 4">
    <name type="scientific">Aplysia californica</name>
    <name type="common">California sea hare</name>
    <dbReference type="NCBI Taxonomy" id="6500"/>
    <lineage>
        <taxon>Eukaryota</taxon>
        <taxon>Metazoa</taxon>
        <taxon>Spiralia</taxon>
        <taxon>Lophotrochozoa</taxon>
        <taxon>Mollusca</taxon>
        <taxon>Gastropoda</taxon>
        <taxon>Heterobranchia</taxon>
        <taxon>Euthyneura</taxon>
        <taxon>Tectipleura</taxon>
        <taxon>Aplysiida</taxon>
        <taxon>Aplysioidea</taxon>
        <taxon>Aplysiidae</taxon>
        <taxon>Aplysia</taxon>
    </lineage>
</organism>
<keyword evidence="2" id="KW-1185">Reference proteome</keyword>
<evidence type="ECO:0000256" key="1">
    <source>
        <dbReference type="SAM" id="SignalP"/>
    </source>
</evidence>